<evidence type="ECO:0000313" key="3">
    <source>
        <dbReference type="Proteomes" id="UP001243989"/>
    </source>
</evidence>
<dbReference type="RefSeq" id="XP_060445525.1">
    <property type="nucleotide sequence ID" value="XM_060583412.1"/>
</dbReference>
<comment type="caution">
    <text evidence="2">The sequence shown here is derived from an EMBL/GenBank/DDBJ whole genome shotgun (WGS) entry which is preliminary data.</text>
</comment>
<dbReference type="Proteomes" id="UP001243989">
    <property type="component" value="Unassembled WGS sequence"/>
</dbReference>
<feature type="compositionally biased region" description="Low complexity" evidence="1">
    <location>
        <begin position="117"/>
        <end position="126"/>
    </location>
</feature>
<dbReference type="GeneID" id="85468274"/>
<feature type="region of interest" description="Disordered" evidence="1">
    <location>
        <begin position="85"/>
        <end position="126"/>
    </location>
</feature>
<reference evidence="2" key="1">
    <citation type="submission" date="2021-06" db="EMBL/GenBank/DDBJ databases">
        <title>Comparative genomics, transcriptomics and evolutionary studies reveal genomic signatures of adaptation to plant cell wall in hemibiotrophic fungi.</title>
        <authorList>
            <consortium name="DOE Joint Genome Institute"/>
            <person name="Baroncelli R."/>
            <person name="Diaz J.F."/>
            <person name="Benocci T."/>
            <person name="Peng M."/>
            <person name="Battaglia E."/>
            <person name="Haridas S."/>
            <person name="Andreopoulos W."/>
            <person name="Labutti K."/>
            <person name="Pangilinan J."/>
            <person name="Floch G.L."/>
            <person name="Makela M.R."/>
            <person name="Henrissat B."/>
            <person name="Grigoriev I.V."/>
            <person name="Crouch J.A."/>
            <person name="De Vries R.P."/>
            <person name="Sukno S.A."/>
            <person name="Thon M.R."/>
        </authorList>
    </citation>
    <scope>NUCLEOTIDE SEQUENCE</scope>
    <source>
        <strain evidence="2">CBS 102054</strain>
    </source>
</reference>
<evidence type="ECO:0000313" key="2">
    <source>
        <dbReference type="EMBL" id="KAK1636918.1"/>
    </source>
</evidence>
<proteinExistence type="predicted"/>
<evidence type="ECO:0000256" key="1">
    <source>
        <dbReference type="SAM" id="MobiDB-lite"/>
    </source>
</evidence>
<name>A0AAI9ZTY1_9PEZI</name>
<accession>A0AAI9ZTY1</accession>
<dbReference type="EMBL" id="JAHMHQ010000010">
    <property type="protein sequence ID" value="KAK1636918.1"/>
    <property type="molecule type" value="Genomic_DNA"/>
</dbReference>
<dbReference type="AlphaFoldDB" id="A0AAI9ZTY1"/>
<sequence>MNTVYGVLAWNNMICFLTNGKLSPAAAFDLGFPIRSRLALHAVQSKHALQKLCKSFRHPHLGPSTDTVVPRVLGNHIFPALRQFTAQRRRGPGRSKGVCMRRPFQQRKSNDEGSPASSKRSVSRVKTSLYEVRAAKPRTFRKERHQDQEQLLYYCSHPTCLHAAAEALSTHSRQWHGPTRHQRWPLDCSST</sequence>
<gene>
    <name evidence="2" type="ORF">BDP81DRAFT_30799</name>
</gene>
<protein>
    <submittedName>
        <fullName evidence="2">Uncharacterized protein</fullName>
    </submittedName>
</protein>
<keyword evidence="3" id="KW-1185">Reference proteome</keyword>
<organism evidence="2 3">
    <name type="scientific">Colletotrichum phormii</name>
    <dbReference type="NCBI Taxonomy" id="359342"/>
    <lineage>
        <taxon>Eukaryota</taxon>
        <taxon>Fungi</taxon>
        <taxon>Dikarya</taxon>
        <taxon>Ascomycota</taxon>
        <taxon>Pezizomycotina</taxon>
        <taxon>Sordariomycetes</taxon>
        <taxon>Hypocreomycetidae</taxon>
        <taxon>Glomerellales</taxon>
        <taxon>Glomerellaceae</taxon>
        <taxon>Colletotrichum</taxon>
        <taxon>Colletotrichum acutatum species complex</taxon>
    </lineage>
</organism>